<gene>
    <name evidence="1" type="ORF">V1525DRAFT_364146</name>
</gene>
<evidence type="ECO:0000313" key="2">
    <source>
        <dbReference type="Proteomes" id="UP001433508"/>
    </source>
</evidence>
<name>A0ACC3SW54_LIPKO</name>
<sequence length="628" mass="71714">MSAPLYVSSYTSPTEIQFINNLTSPPTVLHISRPTGEVSVTKNEGDTDQYATFGHSVPGILGIVRLRIGKYVIVITKSEKIGLIKGHVVYKMTDFEFISLRDGVMRDKDELTYLSLLKQHINTGPMYFSYTWDLTNSMQRQQGPQHGPLWEKADERFFWNRYAQSELIEYAKVNSDASQFILPVIYGYVNLTKTSINNVPLTFGLISRRSRFRAGTRYFSRGIDQQGNVSNFNETEQLIVLETPGQETYSFVQTRGSVPVYWAEINNLKYKPKLRILDTAFETARVHFDKQKSVYGTNYCVNLVNQKGHELPVKSAYETAIKLLDDPNVIYVYFDFHHECRGMKWHRVQLLIDRLVELGADKMDWFQSVDDPEKQVSVPKKLQNGVVRTNCMDCLDRTNVVQSMLAGWTLQKVLVDAKISTFAGGWEDDANFVSLFRNVWADNADAISKAYSGTGALKTDFTRTGKRTKVGAVNDFMNSVERYARNNFFDGPRQDAYDLFLGNHHPYEVAEPPFRDHRPLITQSMPYITYGAVLMIGAAIFLPRANDAKLSIRLFIGMWLVVLGYSLYFIARHSLAYVNWPRLVPLDYVGEQEVIQPGTGKIKGWVMSEKARIESKIRGLEEGKKRTE</sequence>
<keyword evidence="2" id="KW-1185">Reference proteome</keyword>
<comment type="caution">
    <text evidence="1">The sequence shown here is derived from an EMBL/GenBank/DDBJ whole genome shotgun (WGS) entry which is preliminary data.</text>
</comment>
<evidence type="ECO:0000313" key="1">
    <source>
        <dbReference type="EMBL" id="KAK9235863.1"/>
    </source>
</evidence>
<dbReference type="Proteomes" id="UP001433508">
    <property type="component" value="Unassembled WGS sequence"/>
</dbReference>
<protein>
    <submittedName>
        <fullName evidence="1">SacI homology domain-containing protein</fullName>
    </submittedName>
</protein>
<dbReference type="EMBL" id="MU971402">
    <property type="protein sequence ID" value="KAK9235863.1"/>
    <property type="molecule type" value="Genomic_DNA"/>
</dbReference>
<accession>A0ACC3SW54</accession>
<proteinExistence type="predicted"/>
<reference evidence="2" key="1">
    <citation type="journal article" date="2024" name="Front. Bioeng. Biotechnol.">
        <title>Genome-scale model development and genomic sequencing of the oleaginous clade Lipomyces.</title>
        <authorList>
            <person name="Czajka J.J."/>
            <person name="Han Y."/>
            <person name="Kim J."/>
            <person name="Mondo S.J."/>
            <person name="Hofstad B.A."/>
            <person name="Robles A."/>
            <person name="Haridas S."/>
            <person name="Riley R."/>
            <person name="LaButti K."/>
            <person name="Pangilinan J."/>
            <person name="Andreopoulos W."/>
            <person name="Lipzen A."/>
            <person name="Yan J."/>
            <person name="Wang M."/>
            <person name="Ng V."/>
            <person name="Grigoriev I.V."/>
            <person name="Spatafora J.W."/>
            <person name="Magnuson J.K."/>
            <person name="Baker S.E."/>
            <person name="Pomraning K.R."/>
        </authorList>
    </citation>
    <scope>NUCLEOTIDE SEQUENCE [LARGE SCALE GENOMIC DNA]</scope>
    <source>
        <strain evidence="2">CBS 7786</strain>
    </source>
</reference>
<organism evidence="1 2">
    <name type="scientific">Lipomyces kononenkoae</name>
    <name type="common">Yeast</name>
    <dbReference type="NCBI Taxonomy" id="34357"/>
    <lineage>
        <taxon>Eukaryota</taxon>
        <taxon>Fungi</taxon>
        <taxon>Dikarya</taxon>
        <taxon>Ascomycota</taxon>
        <taxon>Saccharomycotina</taxon>
        <taxon>Lipomycetes</taxon>
        <taxon>Lipomycetales</taxon>
        <taxon>Lipomycetaceae</taxon>
        <taxon>Lipomyces</taxon>
    </lineage>
</organism>